<proteinExistence type="inferred from homology"/>
<feature type="binding site" evidence="1">
    <location>
        <position position="120"/>
    </location>
    <ligand>
        <name>substrate</name>
    </ligand>
</feature>
<keyword evidence="1" id="KW-0831">Ubiquinone biosynthesis</keyword>
<gene>
    <name evidence="1 2" type="primary">ubiC</name>
    <name evidence="2" type="ORF">MoryE10_30190</name>
</gene>
<feature type="binding site" evidence="1">
    <location>
        <position position="173"/>
    </location>
    <ligand>
        <name>substrate</name>
    </ligand>
</feature>
<dbReference type="GO" id="GO:0005829">
    <property type="term" value="C:cytosol"/>
    <property type="evidence" value="ECO:0007669"/>
    <property type="project" value="TreeGrafter"/>
</dbReference>
<dbReference type="AlphaFoldDB" id="A0A8D4VQ52"/>
<dbReference type="GO" id="GO:0008813">
    <property type="term" value="F:chorismate lyase activity"/>
    <property type="evidence" value="ECO:0007669"/>
    <property type="project" value="UniProtKB-UniRule"/>
</dbReference>
<dbReference type="HAMAP" id="MF_01632">
    <property type="entry name" value="UbiC"/>
    <property type="match status" value="1"/>
</dbReference>
<dbReference type="GO" id="GO:0006744">
    <property type="term" value="P:ubiquinone biosynthetic process"/>
    <property type="evidence" value="ECO:0007669"/>
    <property type="project" value="UniProtKB-UniRule"/>
</dbReference>
<comment type="pathway">
    <text evidence="1">Cofactor biosynthesis; ubiquinone biosynthesis.</text>
</comment>
<organism evidence="2 3">
    <name type="scientific">Methylogaea oryzae</name>
    <dbReference type="NCBI Taxonomy" id="1295382"/>
    <lineage>
        <taxon>Bacteria</taxon>
        <taxon>Pseudomonadati</taxon>
        <taxon>Pseudomonadota</taxon>
        <taxon>Gammaproteobacteria</taxon>
        <taxon>Methylococcales</taxon>
        <taxon>Methylococcaceae</taxon>
        <taxon>Methylogaea</taxon>
    </lineage>
</organism>
<comment type="function">
    <text evidence="1">Removes the pyruvyl group from chorismate, with concomitant aromatization of the ring, to provide 4-hydroxybenzoate (4HB) for the ubiquinone pathway.</text>
</comment>
<dbReference type="GO" id="GO:0042866">
    <property type="term" value="P:pyruvate biosynthetic process"/>
    <property type="evidence" value="ECO:0007669"/>
    <property type="project" value="UniProtKB-UniRule"/>
</dbReference>
<evidence type="ECO:0000256" key="1">
    <source>
        <dbReference type="HAMAP-Rule" id="MF_01632"/>
    </source>
</evidence>
<dbReference type="Pfam" id="PF04345">
    <property type="entry name" value="Chor_lyase"/>
    <property type="match status" value="1"/>
</dbReference>
<dbReference type="KEGG" id="moz:MoryE10_30190"/>
<dbReference type="InterPro" id="IPR007440">
    <property type="entry name" value="Chorismate--pyruvate_lyase"/>
</dbReference>
<dbReference type="EC" id="4.1.3.40" evidence="1"/>
<keyword evidence="1" id="KW-0963">Cytoplasm</keyword>
<dbReference type="Proteomes" id="UP000824988">
    <property type="component" value="Chromosome"/>
</dbReference>
<dbReference type="RefSeq" id="WP_246598888.1">
    <property type="nucleotide sequence ID" value="NZ_AP019782.1"/>
</dbReference>
<evidence type="ECO:0000313" key="3">
    <source>
        <dbReference type="Proteomes" id="UP000824988"/>
    </source>
</evidence>
<comment type="subcellular location">
    <subcellularLocation>
        <location evidence="1">Cytoplasm</location>
    </subcellularLocation>
</comment>
<protein>
    <recommendedName>
        <fullName evidence="1">Probable chorismate pyruvate-lyase</fullName>
        <shortName evidence="1">CL</shortName>
        <shortName evidence="1">CPL</shortName>
        <ecNumber evidence="1">4.1.3.40</ecNumber>
    </recommendedName>
</protein>
<dbReference type="UniPathway" id="UPA00232"/>
<dbReference type="EMBL" id="AP019782">
    <property type="protein sequence ID" value="BBL72413.1"/>
    <property type="molecule type" value="Genomic_DNA"/>
</dbReference>
<comment type="catalytic activity">
    <reaction evidence="1">
        <text>chorismate = 4-hydroxybenzoate + pyruvate</text>
        <dbReference type="Rhea" id="RHEA:16505"/>
        <dbReference type="ChEBI" id="CHEBI:15361"/>
        <dbReference type="ChEBI" id="CHEBI:17879"/>
        <dbReference type="ChEBI" id="CHEBI:29748"/>
        <dbReference type="EC" id="4.1.3.40"/>
    </reaction>
</comment>
<keyword evidence="1 2" id="KW-0670">Pyruvate</keyword>
<dbReference type="PANTHER" id="PTHR38683:SF1">
    <property type="entry name" value="CHORISMATE PYRUVATE-LYASE"/>
    <property type="match status" value="1"/>
</dbReference>
<comment type="similarity">
    <text evidence="1">Belongs to the UbiC family.</text>
</comment>
<evidence type="ECO:0000313" key="2">
    <source>
        <dbReference type="EMBL" id="BBL72413.1"/>
    </source>
</evidence>
<comment type="caution">
    <text evidence="1">Lacks conserved residue(s) required for the propagation of feature annotation.</text>
</comment>
<keyword evidence="3" id="KW-1185">Reference proteome</keyword>
<sequence>MIAKSHLFRHEPAWFDDRSGLYRTLPGTVRSWLYEPGSLTLRLQRACRGAFHVAVLGEGWALPFVGESRLLGLPPASRCLVREVALMRADEPLVLARSIIPATTLRAADPGLSRLGSRPLGAVLFACPRLRRQRLQLARVRAGAFHGPAAPAAAVWGRRSLYSIAAGELLVCEFFLPAALGLAETMQEGD</sequence>
<keyword evidence="1" id="KW-0456">Lyase</keyword>
<name>A0A8D4VQ52_9GAMM</name>
<dbReference type="PANTHER" id="PTHR38683">
    <property type="entry name" value="CHORISMATE PYRUVATE-LYASE"/>
    <property type="match status" value="1"/>
</dbReference>
<feature type="binding site" evidence="1">
    <location>
        <position position="82"/>
    </location>
    <ligand>
        <name>substrate</name>
    </ligand>
</feature>
<accession>A0A8D4VQ52</accession>
<reference evidence="2" key="1">
    <citation type="submission" date="2019-06" db="EMBL/GenBank/DDBJ databases">
        <title>Complete genome sequence of Methylogaea oryzae strain JCM16910.</title>
        <authorList>
            <person name="Asakawa S."/>
        </authorList>
    </citation>
    <scope>NUCLEOTIDE SEQUENCE</scope>
    <source>
        <strain evidence="2">E10</strain>
    </source>
</reference>